<dbReference type="SMART" id="SM01378">
    <property type="entry name" value="Romo1"/>
    <property type="match status" value="1"/>
</dbReference>
<organism evidence="11 12">
    <name type="scientific">Phyllostomus discolor</name>
    <name type="common">pale spear-nosed bat</name>
    <dbReference type="NCBI Taxonomy" id="89673"/>
    <lineage>
        <taxon>Eukaryota</taxon>
        <taxon>Metazoa</taxon>
        <taxon>Chordata</taxon>
        <taxon>Craniata</taxon>
        <taxon>Vertebrata</taxon>
        <taxon>Euteleostomi</taxon>
        <taxon>Mammalia</taxon>
        <taxon>Eutheria</taxon>
        <taxon>Laurasiatheria</taxon>
        <taxon>Chiroptera</taxon>
        <taxon>Yangochiroptera</taxon>
        <taxon>Phyllostomidae</taxon>
        <taxon>Phyllostominae</taxon>
        <taxon>Phyllostomus</taxon>
    </lineage>
</organism>
<accession>A0A7E6D1H9</accession>
<dbReference type="RefSeq" id="XP_035872806.1">
    <property type="nucleotide sequence ID" value="XM_036016913.1"/>
</dbReference>
<evidence type="ECO:0000256" key="3">
    <source>
        <dbReference type="ARBA" id="ARBA00016275"/>
    </source>
</evidence>
<evidence type="ECO:0000256" key="8">
    <source>
        <dbReference type="ARBA" id="ARBA00025243"/>
    </source>
</evidence>
<protein>
    <recommendedName>
        <fullName evidence="3">Reactive oxygen species modulator 1</fullName>
    </recommendedName>
    <alternativeName>
        <fullName evidence="9">Protein MGR2 homolog</fullName>
    </alternativeName>
</protein>
<dbReference type="AlphaFoldDB" id="A0A7E6D1H9"/>
<dbReference type="GO" id="GO:0005744">
    <property type="term" value="C:TIM23 mitochondrial import inner membrane translocase complex"/>
    <property type="evidence" value="ECO:0007669"/>
    <property type="project" value="TreeGrafter"/>
</dbReference>
<dbReference type="GeneID" id="118498569"/>
<dbReference type="OrthoDB" id="5409308at2759"/>
<comment type="function">
    <text evidence="7">Has antibacterial activity against a variety of bacteria including S.aureus, P.aeruginosa and M.tuberculosis. Acts by inducing bacterial membrane breakage.</text>
</comment>
<evidence type="ECO:0000313" key="11">
    <source>
        <dbReference type="Proteomes" id="UP000504628"/>
    </source>
</evidence>
<name>A0A7E6D1H9_9CHIR</name>
<comment type="function">
    <text evidence="8">Induces production of reactive oxygen species (ROS) which are necessary for cell proliferation. May play a role in inducing oxidative DNA damage and replicative senescence. May play a role in the coordination of mitochondrial morphology and cell proliferation.</text>
</comment>
<dbReference type="InParanoid" id="A0A7E6D1H9"/>
<dbReference type="Proteomes" id="UP000504628">
    <property type="component" value="Chromosome X"/>
</dbReference>
<keyword evidence="11" id="KW-1185">Reference proteome</keyword>
<keyword evidence="4 10" id="KW-0812">Transmembrane</keyword>
<evidence type="ECO:0000256" key="6">
    <source>
        <dbReference type="ARBA" id="ARBA00023136"/>
    </source>
</evidence>
<evidence type="ECO:0000256" key="5">
    <source>
        <dbReference type="ARBA" id="ARBA00022989"/>
    </source>
</evidence>
<dbReference type="PANTHER" id="PTHR28525">
    <property type="entry name" value="REACTIVE OXYGEN SPECIES MODULATOR 1"/>
    <property type="match status" value="1"/>
</dbReference>
<evidence type="ECO:0000256" key="7">
    <source>
        <dbReference type="ARBA" id="ARBA00025225"/>
    </source>
</evidence>
<dbReference type="GO" id="GO:0030150">
    <property type="term" value="P:protein import into mitochondrial matrix"/>
    <property type="evidence" value="ECO:0007669"/>
    <property type="project" value="TreeGrafter"/>
</dbReference>
<keyword evidence="5 10" id="KW-1133">Transmembrane helix</keyword>
<evidence type="ECO:0000313" key="12">
    <source>
        <dbReference type="RefSeq" id="XP_035872806.1"/>
    </source>
</evidence>
<dbReference type="GO" id="GO:0045039">
    <property type="term" value="P:protein insertion into mitochondrial inner membrane"/>
    <property type="evidence" value="ECO:0007669"/>
    <property type="project" value="TreeGrafter"/>
</dbReference>
<comment type="subcellular location">
    <subcellularLocation>
        <location evidence="1">Membrane</location>
    </subcellularLocation>
</comment>
<evidence type="ECO:0000256" key="4">
    <source>
        <dbReference type="ARBA" id="ARBA00022692"/>
    </source>
</evidence>
<dbReference type="KEGG" id="pdic:118498569"/>
<keyword evidence="6 10" id="KW-0472">Membrane</keyword>
<proteinExistence type="inferred from homology"/>
<reference evidence="12" key="1">
    <citation type="submission" date="2025-08" db="UniProtKB">
        <authorList>
            <consortium name="RefSeq"/>
        </authorList>
    </citation>
    <scope>IDENTIFICATION</scope>
    <source>
        <tissue evidence="12">Muscle</tissue>
    </source>
</reference>
<gene>
    <name evidence="12" type="primary">LOC118498569</name>
</gene>
<sequence length="105" mass="11496">MPVAIGPYGKSQPSCFNHTKMDFIMGYTMGMVAGTFSCLRIGMHDQELMGSIRKTMMQSGSTFGTFMAIKMGPDSNQGSGCPHLPDFVRPNPCTIVKRLSKKKVL</sequence>
<feature type="transmembrane region" description="Helical" evidence="10">
    <location>
        <begin position="24"/>
        <end position="43"/>
    </location>
</feature>
<evidence type="ECO:0000256" key="10">
    <source>
        <dbReference type="SAM" id="Phobius"/>
    </source>
</evidence>
<evidence type="ECO:0000256" key="9">
    <source>
        <dbReference type="ARBA" id="ARBA00032686"/>
    </source>
</evidence>
<dbReference type="Pfam" id="PF10247">
    <property type="entry name" value="Romo1"/>
    <property type="match status" value="1"/>
</dbReference>
<dbReference type="PANTHER" id="PTHR28525:SF1">
    <property type="entry name" value="REACTIVE OXYGEN SPECIES MODULATOR 1"/>
    <property type="match status" value="1"/>
</dbReference>
<evidence type="ECO:0000256" key="1">
    <source>
        <dbReference type="ARBA" id="ARBA00004370"/>
    </source>
</evidence>
<evidence type="ECO:0000256" key="2">
    <source>
        <dbReference type="ARBA" id="ARBA00007839"/>
    </source>
</evidence>
<comment type="similarity">
    <text evidence="2">Belongs to the MGR2 family.</text>
</comment>
<dbReference type="InterPro" id="IPR018450">
    <property type="entry name" value="Romo1/Mgr2"/>
</dbReference>